<protein>
    <submittedName>
        <fullName evidence="3">Uncharacterized protein</fullName>
    </submittedName>
</protein>
<feature type="transmembrane region" description="Helical" evidence="2">
    <location>
        <begin position="58"/>
        <end position="82"/>
    </location>
</feature>
<keyword evidence="4" id="KW-1185">Reference proteome</keyword>
<evidence type="ECO:0000313" key="4">
    <source>
        <dbReference type="Proteomes" id="UP000284842"/>
    </source>
</evidence>
<reference evidence="3 4" key="1">
    <citation type="journal article" date="2018" name="Evol. Lett.">
        <title>Horizontal gene cluster transfer increased hallucinogenic mushroom diversity.</title>
        <authorList>
            <person name="Reynolds H.T."/>
            <person name="Vijayakumar V."/>
            <person name="Gluck-Thaler E."/>
            <person name="Korotkin H.B."/>
            <person name="Matheny P.B."/>
            <person name="Slot J.C."/>
        </authorList>
    </citation>
    <scope>NUCLEOTIDE SEQUENCE [LARGE SCALE GENOMIC DNA]</scope>
    <source>
        <strain evidence="3 4">2629</strain>
    </source>
</reference>
<feature type="region of interest" description="Disordered" evidence="1">
    <location>
        <begin position="394"/>
        <end position="426"/>
    </location>
</feature>
<sequence>MHRHTLNRTASTLITLFGSVTNTILTIQVLAAWRSFKWEPESEWDSSPDNWQLNGIKFIWSLLAIYFASAAAVCIVGLHGVIKNKPTHIRLYRDYSIADLSFCALATAVATYGAFLGPARAGICEELSHHPELMRDMLEMGLNIENCERWLERAVFAALAFMIVILFVRLHFLLAISNYYSHLSKYQDQAYGLYPYNYVPYYPPLHQQRSLSLPPTPAPLLNSQQSSQLPLVPTTLVPMQPIPTNGYPMHRVYLVPNPPSQVTNLEYAAVPDDAADEIVYAPVRRKDLPKDVRDGFVEAWIAGSAPHPNTSSSNSSTTPRNSCDAAPARHRRTAHASQVPLNSQPEPRRSSSRSSRRSHRTYRRTDETGLELELGAGQGRTGLIKLEIAPGEGLIRDGETAQQHPATSSEGGLPGYWDVPGSEGKR</sequence>
<dbReference type="InParanoid" id="A0A409YNL0"/>
<accession>A0A409YNL0</accession>
<proteinExistence type="predicted"/>
<name>A0A409YNL0_9AGAR</name>
<evidence type="ECO:0000256" key="1">
    <source>
        <dbReference type="SAM" id="MobiDB-lite"/>
    </source>
</evidence>
<dbReference type="EMBL" id="NHTK01000907">
    <property type="protein sequence ID" value="PPR04659.1"/>
    <property type="molecule type" value="Genomic_DNA"/>
</dbReference>
<dbReference type="Proteomes" id="UP000284842">
    <property type="component" value="Unassembled WGS sequence"/>
</dbReference>
<comment type="caution">
    <text evidence="3">The sequence shown here is derived from an EMBL/GenBank/DDBJ whole genome shotgun (WGS) entry which is preliminary data.</text>
</comment>
<feature type="transmembrane region" description="Helical" evidence="2">
    <location>
        <begin position="154"/>
        <end position="176"/>
    </location>
</feature>
<feature type="transmembrane region" description="Helical" evidence="2">
    <location>
        <begin position="12"/>
        <end position="33"/>
    </location>
</feature>
<evidence type="ECO:0000313" key="3">
    <source>
        <dbReference type="EMBL" id="PPR04659.1"/>
    </source>
</evidence>
<gene>
    <name evidence="3" type="ORF">CVT24_011877</name>
</gene>
<dbReference type="AlphaFoldDB" id="A0A409YNL0"/>
<keyword evidence="2" id="KW-0472">Membrane</keyword>
<feature type="compositionally biased region" description="Polar residues" evidence="1">
    <location>
        <begin position="400"/>
        <end position="410"/>
    </location>
</feature>
<dbReference type="OrthoDB" id="2355659at2759"/>
<feature type="compositionally biased region" description="Basic residues" evidence="1">
    <location>
        <begin position="350"/>
        <end position="362"/>
    </location>
</feature>
<keyword evidence="2" id="KW-1133">Transmembrane helix</keyword>
<keyword evidence="2" id="KW-0812">Transmembrane</keyword>
<feature type="region of interest" description="Disordered" evidence="1">
    <location>
        <begin position="303"/>
        <end position="374"/>
    </location>
</feature>
<evidence type="ECO:0000256" key="2">
    <source>
        <dbReference type="SAM" id="Phobius"/>
    </source>
</evidence>
<organism evidence="3 4">
    <name type="scientific">Panaeolus cyanescens</name>
    <dbReference type="NCBI Taxonomy" id="181874"/>
    <lineage>
        <taxon>Eukaryota</taxon>
        <taxon>Fungi</taxon>
        <taxon>Dikarya</taxon>
        <taxon>Basidiomycota</taxon>
        <taxon>Agaricomycotina</taxon>
        <taxon>Agaricomycetes</taxon>
        <taxon>Agaricomycetidae</taxon>
        <taxon>Agaricales</taxon>
        <taxon>Agaricineae</taxon>
        <taxon>Galeropsidaceae</taxon>
        <taxon>Panaeolus</taxon>
    </lineage>
</organism>
<feature type="transmembrane region" description="Helical" evidence="2">
    <location>
        <begin position="94"/>
        <end position="115"/>
    </location>
</feature>
<feature type="compositionally biased region" description="Low complexity" evidence="1">
    <location>
        <begin position="304"/>
        <end position="326"/>
    </location>
</feature>